<organism evidence="3 4">
    <name type="scientific">Coemansia thaxteri</name>
    <dbReference type="NCBI Taxonomy" id="2663907"/>
    <lineage>
        <taxon>Eukaryota</taxon>
        <taxon>Fungi</taxon>
        <taxon>Fungi incertae sedis</taxon>
        <taxon>Zoopagomycota</taxon>
        <taxon>Kickxellomycotina</taxon>
        <taxon>Kickxellomycetes</taxon>
        <taxon>Kickxellales</taxon>
        <taxon>Kickxellaceae</taxon>
        <taxon>Coemansia</taxon>
    </lineage>
</organism>
<name>A0A9W8BH15_9FUNG</name>
<dbReference type="Pfam" id="PF20636">
    <property type="entry name" value="SMN_G2-BD"/>
    <property type="match status" value="1"/>
</dbReference>
<comment type="caution">
    <text evidence="3">The sequence shown here is derived from an EMBL/GenBank/DDBJ whole genome shotgun (WGS) entry which is preliminary data.</text>
</comment>
<dbReference type="Proteomes" id="UP001150907">
    <property type="component" value="Unassembled WGS sequence"/>
</dbReference>
<accession>A0A9W8BH15</accession>
<feature type="compositionally biased region" description="Acidic residues" evidence="1">
    <location>
        <begin position="13"/>
        <end position="25"/>
    </location>
</feature>
<sequence>MAARQKVSYDDLYSADEAEAGVEAEAEQRPASAQSSNASGGDDGSEDDAYAGGIAAQAGTWDDSELVRAWDSTIEDYRRQHASILGDSELRATLHKTESKVGQWAAVEEELAGAAAMTNSSKKRRHGADDVIMRDPTESGGEAGAMAQEYASTLPGFPEPPQSEEDALSKLNMAWYHTGFYAGYYQVREQLKTA</sequence>
<evidence type="ECO:0000256" key="1">
    <source>
        <dbReference type="SAM" id="MobiDB-lite"/>
    </source>
</evidence>
<gene>
    <name evidence="3" type="ORF">H4R26_002175</name>
</gene>
<dbReference type="EMBL" id="JANBQF010000122">
    <property type="protein sequence ID" value="KAJ2005023.1"/>
    <property type="molecule type" value="Genomic_DNA"/>
</dbReference>
<feature type="domain" description="Survival Motor Neuron Gemin2-binding" evidence="2">
    <location>
        <begin position="59"/>
        <end position="82"/>
    </location>
</feature>
<feature type="compositionally biased region" description="Basic and acidic residues" evidence="1">
    <location>
        <begin position="127"/>
        <end position="137"/>
    </location>
</feature>
<evidence type="ECO:0000313" key="3">
    <source>
        <dbReference type="EMBL" id="KAJ2005023.1"/>
    </source>
</evidence>
<evidence type="ECO:0000313" key="4">
    <source>
        <dbReference type="Proteomes" id="UP001150907"/>
    </source>
</evidence>
<reference evidence="3" key="1">
    <citation type="submission" date="2022-07" db="EMBL/GenBank/DDBJ databases">
        <title>Phylogenomic reconstructions and comparative analyses of Kickxellomycotina fungi.</title>
        <authorList>
            <person name="Reynolds N.K."/>
            <person name="Stajich J.E."/>
            <person name="Barry K."/>
            <person name="Grigoriev I.V."/>
            <person name="Crous P."/>
            <person name="Smith M.E."/>
        </authorList>
    </citation>
    <scope>NUCLEOTIDE SEQUENCE</scope>
    <source>
        <strain evidence="3">IMI 214461</strain>
    </source>
</reference>
<proteinExistence type="predicted"/>
<protein>
    <recommendedName>
        <fullName evidence="2">Survival Motor Neuron Gemin2-binding domain-containing protein</fullName>
    </recommendedName>
</protein>
<feature type="region of interest" description="Disordered" evidence="1">
    <location>
        <begin position="1"/>
        <end position="57"/>
    </location>
</feature>
<keyword evidence="4" id="KW-1185">Reference proteome</keyword>
<feature type="region of interest" description="Disordered" evidence="1">
    <location>
        <begin position="115"/>
        <end position="143"/>
    </location>
</feature>
<dbReference type="InterPro" id="IPR049481">
    <property type="entry name" value="SMN_G2-BD"/>
</dbReference>
<evidence type="ECO:0000259" key="2">
    <source>
        <dbReference type="Pfam" id="PF20636"/>
    </source>
</evidence>
<feature type="compositionally biased region" description="Low complexity" evidence="1">
    <location>
        <begin position="31"/>
        <end position="40"/>
    </location>
</feature>
<dbReference type="AlphaFoldDB" id="A0A9W8BH15"/>
<dbReference type="OrthoDB" id="197400at2759"/>